<name>A0ABN3W953_9ACTN</name>
<keyword evidence="1" id="KW-1133">Transmembrane helix</keyword>
<accession>A0ABN3W953</accession>
<evidence type="ECO:0000313" key="3">
    <source>
        <dbReference type="Proteomes" id="UP001500831"/>
    </source>
</evidence>
<dbReference type="Proteomes" id="UP001500831">
    <property type="component" value="Unassembled WGS sequence"/>
</dbReference>
<organism evidence="2 3">
    <name type="scientific">Streptosporangium fragile</name>
    <dbReference type="NCBI Taxonomy" id="46186"/>
    <lineage>
        <taxon>Bacteria</taxon>
        <taxon>Bacillati</taxon>
        <taxon>Actinomycetota</taxon>
        <taxon>Actinomycetes</taxon>
        <taxon>Streptosporangiales</taxon>
        <taxon>Streptosporangiaceae</taxon>
        <taxon>Streptosporangium</taxon>
    </lineage>
</organism>
<protein>
    <submittedName>
        <fullName evidence="2">Uncharacterized protein</fullName>
    </submittedName>
</protein>
<keyword evidence="1" id="KW-0472">Membrane</keyword>
<evidence type="ECO:0000313" key="2">
    <source>
        <dbReference type="EMBL" id="GAA2904461.1"/>
    </source>
</evidence>
<gene>
    <name evidence="2" type="ORF">GCM10010517_70550</name>
</gene>
<comment type="caution">
    <text evidence="2">The sequence shown here is derived from an EMBL/GenBank/DDBJ whole genome shotgun (WGS) entry which is preliminary data.</text>
</comment>
<sequence>MLPDETAEAPFPGVSNGEVYLWFAYEAFRTVIILGALLLSALLIAAVIVATLYYLPRRLMGLRRGPRLRDDRQSHEPASWWLA</sequence>
<dbReference type="EMBL" id="BAAAVI010000079">
    <property type="protein sequence ID" value="GAA2904461.1"/>
    <property type="molecule type" value="Genomic_DNA"/>
</dbReference>
<reference evidence="2 3" key="1">
    <citation type="journal article" date="2019" name="Int. J. Syst. Evol. Microbiol.">
        <title>The Global Catalogue of Microorganisms (GCM) 10K type strain sequencing project: providing services to taxonomists for standard genome sequencing and annotation.</title>
        <authorList>
            <consortium name="The Broad Institute Genomics Platform"/>
            <consortium name="The Broad Institute Genome Sequencing Center for Infectious Disease"/>
            <person name="Wu L."/>
            <person name="Ma J."/>
        </authorList>
    </citation>
    <scope>NUCLEOTIDE SEQUENCE [LARGE SCALE GENOMIC DNA]</scope>
    <source>
        <strain evidence="2 3">JCM 6242</strain>
    </source>
</reference>
<evidence type="ECO:0000256" key="1">
    <source>
        <dbReference type="SAM" id="Phobius"/>
    </source>
</evidence>
<proteinExistence type="predicted"/>
<keyword evidence="3" id="KW-1185">Reference proteome</keyword>
<keyword evidence="1" id="KW-0812">Transmembrane</keyword>
<feature type="transmembrane region" description="Helical" evidence="1">
    <location>
        <begin position="31"/>
        <end position="55"/>
    </location>
</feature>